<evidence type="ECO:0000313" key="1">
    <source>
        <dbReference type="Ensembl" id="ENSACIP00000021967.1"/>
    </source>
</evidence>
<evidence type="ECO:0000313" key="2">
    <source>
        <dbReference type="Proteomes" id="UP000261340"/>
    </source>
</evidence>
<name>A0A3Q0SG18_AMPCI</name>
<keyword evidence="2" id="KW-1185">Reference proteome</keyword>
<organism evidence="1 2">
    <name type="scientific">Amphilophus citrinellus</name>
    <name type="common">Midas cichlid</name>
    <name type="synonym">Cichlasoma citrinellum</name>
    <dbReference type="NCBI Taxonomy" id="61819"/>
    <lineage>
        <taxon>Eukaryota</taxon>
        <taxon>Metazoa</taxon>
        <taxon>Chordata</taxon>
        <taxon>Craniata</taxon>
        <taxon>Vertebrata</taxon>
        <taxon>Euteleostomi</taxon>
        <taxon>Actinopterygii</taxon>
        <taxon>Neopterygii</taxon>
        <taxon>Teleostei</taxon>
        <taxon>Neoteleostei</taxon>
        <taxon>Acanthomorphata</taxon>
        <taxon>Ovalentaria</taxon>
        <taxon>Cichlomorphae</taxon>
        <taxon>Cichliformes</taxon>
        <taxon>Cichlidae</taxon>
        <taxon>New World cichlids</taxon>
        <taxon>Cichlasomatinae</taxon>
        <taxon>Heroini</taxon>
        <taxon>Amphilophus</taxon>
    </lineage>
</organism>
<dbReference type="OMA" id="CKSIQNH"/>
<dbReference type="GeneTree" id="ENSGT00940000181075"/>
<proteinExistence type="predicted"/>
<dbReference type="AlphaFoldDB" id="A0A3Q0SG18"/>
<reference evidence="1" key="1">
    <citation type="submission" date="2025-08" db="UniProtKB">
        <authorList>
            <consortium name="Ensembl"/>
        </authorList>
    </citation>
    <scope>IDENTIFICATION</scope>
</reference>
<sequence length="96" mass="10481">MSYYQQPTQVVTVTQTAQSPGQWSTGLCDCCSDIGTCKSIQNHVSVWDSNFSVSQQARMVLLHAAPGHLLCGVLFTPQVHQRAPQHPCKAGSLRLL</sequence>
<protein>
    <submittedName>
        <fullName evidence="1">Uncharacterized protein</fullName>
    </submittedName>
</protein>
<dbReference type="Ensembl" id="ENSACIT00000022548.1">
    <property type="protein sequence ID" value="ENSACIP00000021967.1"/>
    <property type="gene ID" value="ENSACIG00000017091.1"/>
</dbReference>
<dbReference type="Proteomes" id="UP000261340">
    <property type="component" value="Unplaced"/>
</dbReference>
<reference evidence="1" key="2">
    <citation type="submission" date="2025-09" db="UniProtKB">
        <authorList>
            <consortium name="Ensembl"/>
        </authorList>
    </citation>
    <scope>IDENTIFICATION</scope>
</reference>
<accession>A0A3Q0SG18</accession>